<dbReference type="EMBL" id="UYSG01001201">
    <property type="protein sequence ID" value="VDL38010.1"/>
    <property type="molecule type" value="Genomic_DNA"/>
</dbReference>
<dbReference type="GO" id="GO:0015986">
    <property type="term" value="P:proton motive force-driven ATP synthesis"/>
    <property type="evidence" value="ECO:0007669"/>
    <property type="project" value="InterPro"/>
</dbReference>
<comment type="subcellular location">
    <subcellularLocation>
        <location evidence="1">Mitochondrion membrane</location>
        <topology evidence="1">Multi-pass membrane protein</topology>
    </subcellularLocation>
</comment>
<dbReference type="PROSITE" id="PS00605">
    <property type="entry name" value="ATPASE_C"/>
    <property type="match status" value="1"/>
</dbReference>
<evidence type="ECO:0000259" key="15">
    <source>
        <dbReference type="Pfam" id="PF00137"/>
    </source>
</evidence>
<evidence type="ECO:0000256" key="8">
    <source>
        <dbReference type="ARBA" id="ARBA00023065"/>
    </source>
</evidence>
<name>A0A0R3SFT4_HYMDI</name>
<reference evidence="20" key="1">
    <citation type="submission" date="2017-02" db="UniProtKB">
        <authorList>
            <consortium name="WormBaseParasite"/>
        </authorList>
    </citation>
    <scope>IDENTIFICATION</scope>
</reference>
<evidence type="ECO:0000256" key="14">
    <source>
        <dbReference type="RuleBase" id="RU004221"/>
    </source>
</evidence>
<accession>A0A0R3SFT4</accession>
<evidence type="ECO:0000256" key="6">
    <source>
        <dbReference type="ARBA" id="ARBA00022781"/>
    </source>
</evidence>
<keyword evidence="6 14" id="KW-0375">Hydrogen ion transport</keyword>
<organism evidence="20">
    <name type="scientific">Hymenolepis diminuta</name>
    <name type="common">Rat tapeworm</name>
    <dbReference type="NCBI Taxonomy" id="6216"/>
    <lineage>
        <taxon>Eukaryota</taxon>
        <taxon>Metazoa</taxon>
        <taxon>Spiralia</taxon>
        <taxon>Lophotrochozoa</taxon>
        <taxon>Platyhelminthes</taxon>
        <taxon>Cestoda</taxon>
        <taxon>Eucestoda</taxon>
        <taxon>Cyclophyllidea</taxon>
        <taxon>Hymenolepididae</taxon>
        <taxon>Hymenolepis</taxon>
    </lineage>
</organism>
<dbReference type="InterPro" id="IPR020537">
    <property type="entry name" value="ATP_synth_F0_csu_DDCD_BS"/>
</dbReference>
<evidence type="ECO:0000256" key="5">
    <source>
        <dbReference type="ARBA" id="ARBA00022692"/>
    </source>
</evidence>
<dbReference type="GO" id="GO:0031966">
    <property type="term" value="C:mitochondrial membrane"/>
    <property type="evidence" value="ECO:0007669"/>
    <property type="project" value="UniProtKB-SubCell"/>
</dbReference>
<keyword evidence="9 14" id="KW-0446">Lipid-binding</keyword>
<evidence type="ECO:0000256" key="2">
    <source>
        <dbReference type="ARBA" id="ARBA00006704"/>
    </source>
</evidence>
<dbReference type="Proteomes" id="UP000321570">
    <property type="component" value="Unassembled WGS sequence"/>
</dbReference>
<evidence type="ECO:0000256" key="7">
    <source>
        <dbReference type="ARBA" id="ARBA00022989"/>
    </source>
</evidence>
<protein>
    <recommendedName>
        <fullName evidence="13">ATPase protein 9</fullName>
    </recommendedName>
    <alternativeName>
        <fullName evidence="12">ATPase subunit c</fullName>
    </alternativeName>
</protein>
<feature type="domain" description="V-ATPase proteolipid subunit C-like" evidence="15">
    <location>
        <begin position="59"/>
        <end position="121"/>
    </location>
</feature>
<evidence type="ECO:0000313" key="17">
    <source>
        <dbReference type="EMBL" id="VUZ49314.1"/>
    </source>
</evidence>
<dbReference type="WBParaSite" id="HDID_0000372201-mRNA-1">
    <property type="protein sequence ID" value="HDID_0000372201-mRNA-1"/>
    <property type="gene ID" value="HDID_0000372201"/>
</dbReference>
<dbReference type="GO" id="GO:0033177">
    <property type="term" value="C:proton-transporting two-sector ATPase complex, proton-transporting domain"/>
    <property type="evidence" value="ECO:0007669"/>
    <property type="project" value="InterPro"/>
</dbReference>
<dbReference type="PRINTS" id="PR00124">
    <property type="entry name" value="ATPASEC"/>
</dbReference>
<dbReference type="InterPro" id="IPR035921">
    <property type="entry name" value="F/V-ATP_Csub_sf"/>
</dbReference>
<dbReference type="CDD" id="cd18182">
    <property type="entry name" value="ATP-synt_Fo_c_ATP5G3"/>
    <property type="match status" value="1"/>
</dbReference>
<keyword evidence="10" id="KW-0496">Mitochondrion</keyword>
<dbReference type="STRING" id="6216.A0A0R3SFT4"/>
<dbReference type="OrthoDB" id="438052at2759"/>
<reference evidence="16 18" key="2">
    <citation type="submission" date="2018-11" db="EMBL/GenBank/DDBJ databases">
        <authorList>
            <consortium name="Pathogen Informatics"/>
        </authorList>
    </citation>
    <scope>NUCLEOTIDE SEQUENCE [LARGE SCALE GENOMIC DNA]</scope>
</reference>
<dbReference type="InterPro" id="IPR038662">
    <property type="entry name" value="ATP_synth_F0_csu_sf"/>
</dbReference>
<keyword evidence="4" id="KW-0138">CF(0)</keyword>
<evidence type="ECO:0000313" key="19">
    <source>
        <dbReference type="Proteomes" id="UP000321570"/>
    </source>
</evidence>
<reference evidence="17 19" key="3">
    <citation type="submission" date="2019-07" db="EMBL/GenBank/DDBJ databases">
        <authorList>
            <person name="Jastrzebski P J."/>
            <person name="Paukszto L."/>
            <person name="Jastrzebski P J."/>
        </authorList>
    </citation>
    <scope>NUCLEOTIDE SEQUENCE [LARGE SCALE GENOMIC DNA]</scope>
    <source>
        <strain evidence="17 19">WMS-il1</strain>
    </source>
</reference>
<evidence type="ECO:0000256" key="3">
    <source>
        <dbReference type="ARBA" id="ARBA00022448"/>
    </source>
</evidence>
<evidence type="ECO:0000256" key="4">
    <source>
        <dbReference type="ARBA" id="ARBA00022547"/>
    </source>
</evidence>
<comment type="similarity">
    <text evidence="2 14">Belongs to the ATPase C chain family.</text>
</comment>
<dbReference type="EMBL" id="CABIJS010000333">
    <property type="protein sequence ID" value="VUZ49314.1"/>
    <property type="molecule type" value="Genomic_DNA"/>
</dbReference>
<keyword evidence="3 14" id="KW-0813">Transport</keyword>
<dbReference type="FunFam" id="1.20.20.10:FF:000003">
    <property type="entry name" value="Atp synthase f complex subunit mitochondrial"/>
    <property type="match status" value="1"/>
</dbReference>
<evidence type="ECO:0000256" key="9">
    <source>
        <dbReference type="ARBA" id="ARBA00023121"/>
    </source>
</evidence>
<dbReference type="PANTHER" id="PTHR10031">
    <property type="entry name" value="ATP SYNTHASE LIPID-BINDING PROTEIN, MITOCHONDRIAL"/>
    <property type="match status" value="1"/>
</dbReference>
<evidence type="ECO:0000256" key="10">
    <source>
        <dbReference type="ARBA" id="ARBA00023128"/>
    </source>
</evidence>
<dbReference type="AlphaFoldDB" id="A0A0R3SFT4"/>
<dbReference type="InterPro" id="IPR002379">
    <property type="entry name" value="ATPase_proteolipid_c-like_dom"/>
</dbReference>
<dbReference type="InterPro" id="IPR000454">
    <property type="entry name" value="ATP_synth_F0_csu"/>
</dbReference>
<evidence type="ECO:0000256" key="11">
    <source>
        <dbReference type="ARBA" id="ARBA00023136"/>
    </source>
</evidence>
<dbReference type="Pfam" id="PF00137">
    <property type="entry name" value="ATP-synt_C"/>
    <property type="match status" value="1"/>
</dbReference>
<keyword evidence="19" id="KW-1185">Reference proteome</keyword>
<evidence type="ECO:0000313" key="20">
    <source>
        <dbReference type="WBParaSite" id="HDID_0000372201-mRNA-1"/>
    </source>
</evidence>
<dbReference type="GO" id="GO:0008289">
    <property type="term" value="F:lipid binding"/>
    <property type="evidence" value="ECO:0007669"/>
    <property type="project" value="UniProtKB-KW"/>
</dbReference>
<keyword evidence="5 14" id="KW-0812">Transmembrane</keyword>
<dbReference type="GO" id="GO:0045259">
    <property type="term" value="C:proton-transporting ATP synthase complex"/>
    <property type="evidence" value="ECO:0007669"/>
    <property type="project" value="UniProtKB-KW"/>
</dbReference>
<keyword evidence="11 14" id="KW-0472">Membrane</keyword>
<gene>
    <name evidence="16" type="ORF">HDID_LOCUS3720</name>
    <name evidence="17" type="ORF">WMSIL1_LOCUS8523</name>
</gene>
<feature type="transmembrane region" description="Helical" evidence="14">
    <location>
        <begin position="58"/>
        <end position="84"/>
    </location>
</feature>
<keyword evidence="8 14" id="KW-0406">Ion transport</keyword>
<proteinExistence type="inferred from homology"/>
<dbReference type="Gene3D" id="1.20.20.10">
    <property type="entry name" value="F1F0 ATP synthase subunit C"/>
    <property type="match status" value="1"/>
</dbReference>
<evidence type="ECO:0000256" key="1">
    <source>
        <dbReference type="ARBA" id="ARBA00004225"/>
    </source>
</evidence>
<dbReference type="PANTHER" id="PTHR10031:SF0">
    <property type="entry name" value="ATPASE PROTEIN 9"/>
    <property type="match status" value="1"/>
</dbReference>
<sequence>MYPIFPIVKSLALASRPAASRLIITNLPKLSPLASTEIVSKNLHTSVAHRDIDQAAKYIGAGAATIGVAGSGAGIGSVFGNLVMGYARNPGLKQQLFSYAILGFALSEAMGLFCLMMAFLILYAF</sequence>
<evidence type="ECO:0000313" key="18">
    <source>
        <dbReference type="Proteomes" id="UP000274504"/>
    </source>
</evidence>
<evidence type="ECO:0000256" key="12">
    <source>
        <dbReference type="ARBA" id="ARBA00029852"/>
    </source>
</evidence>
<feature type="transmembrane region" description="Helical" evidence="14">
    <location>
        <begin position="96"/>
        <end position="124"/>
    </location>
</feature>
<dbReference type="Proteomes" id="UP000274504">
    <property type="component" value="Unassembled WGS sequence"/>
</dbReference>
<dbReference type="GO" id="GO:0015078">
    <property type="term" value="F:proton transmembrane transporter activity"/>
    <property type="evidence" value="ECO:0007669"/>
    <property type="project" value="InterPro"/>
</dbReference>
<evidence type="ECO:0000256" key="13">
    <source>
        <dbReference type="ARBA" id="ARBA00033111"/>
    </source>
</evidence>
<dbReference type="HAMAP" id="MF_01396">
    <property type="entry name" value="ATP_synth_c_bact"/>
    <property type="match status" value="1"/>
</dbReference>
<keyword evidence="7 14" id="KW-1133">Transmembrane helix</keyword>
<dbReference type="SUPFAM" id="SSF81333">
    <property type="entry name" value="F1F0 ATP synthase subunit C"/>
    <property type="match status" value="1"/>
</dbReference>
<evidence type="ECO:0000313" key="16">
    <source>
        <dbReference type="EMBL" id="VDL38010.1"/>
    </source>
</evidence>